<dbReference type="Gene3D" id="2.40.50.100">
    <property type="match status" value="1"/>
</dbReference>
<gene>
    <name evidence="3" type="ORF">PQ457_13950</name>
</gene>
<evidence type="ECO:0000256" key="1">
    <source>
        <dbReference type="ARBA" id="ARBA00009477"/>
    </source>
</evidence>
<proteinExistence type="inferred from homology"/>
<reference evidence="3 4" key="1">
    <citation type="submission" date="2023-02" db="EMBL/GenBank/DDBJ databases">
        <title>Genome sequence of Novosphingobium humi KACC 19094.</title>
        <authorList>
            <person name="Kim S."/>
            <person name="Heo J."/>
            <person name="Kwon S.-W."/>
        </authorList>
    </citation>
    <scope>NUCLEOTIDE SEQUENCE [LARGE SCALE GENOMIC DNA]</scope>
    <source>
        <strain evidence="3 4">KACC 19094</strain>
    </source>
</reference>
<name>A0ABY7TUV0_9SPHN</name>
<comment type="similarity">
    <text evidence="1">Belongs to the membrane fusion protein (MFP) (TC 8.A.1) family.</text>
</comment>
<dbReference type="InterPro" id="IPR006143">
    <property type="entry name" value="RND_pump_MFP"/>
</dbReference>
<dbReference type="Gene3D" id="2.40.30.170">
    <property type="match status" value="1"/>
</dbReference>
<dbReference type="PANTHER" id="PTHR30469">
    <property type="entry name" value="MULTIDRUG RESISTANCE PROTEIN MDTA"/>
    <property type="match status" value="1"/>
</dbReference>
<dbReference type="Proteomes" id="UP001218231">
    <property type="component" value="Chromosome"/>
</dbReference>
<dbReference type="Pfam" id="PF25989">
    <property type="entry name" value="YknX_C"/>
    <property type="match status" value="1"/>
</dbReference>
<protein>
    <submittedName>
        <fullName evidence="3">Efflux RND transporter periplasmic adaptor subunit</fullName>
    </submittedName>
</protein>
<evidence type="ECO:0000313" key="4">
    <source>
        <dbReference type="Proteomes" id="UP001218231"/>
    </source>
</evidence>
<dbReference type="NCBIfam" id="TIGR01730">
    <property type="entry name" value="RND_mfp"/>
    <property type="match status" value="1"/>
</dbReference>
<dbReference type="RefSeq" id="WP_273617406.1">
    <property type="nucleotide sequence ID" value="NZ_CP117417.1"/>
</dbReference>
<feature type="domain" description="YknX-like C-terminal permuted SH3-like" evidence="2">
    <location>
        <begin position="268"/>
        <end position="329"/>
    </location>
</feature>
<keyword evidence="4" id="KW-1185">Reference proteome</keyword>
<dbReference type="Gene3D" id="2.40.420.20">
    <property type="match status" value="1"/>
</dbReference>
<organism evidence="3 4">
    <name type="scientific">Novosphingobium humi</name>
    <dbReference type="NCBI Taxonomy" id="2282397"/>
    <lineage>
        <taxon>Bacteria</taxon>
        <taxon>Pseudomonadati</taxon>
        <taxon>Pseudomonadota</taxon>
        <taxon>Alphaproteobacteria</taxon>
        <taxon>Sphingomonadales</taxon>
        <taxon>Sphingomonadaceae</taxon>
        <taxon>Novosphingobium</taxon>
    </lineage>
</organism>
<sequence length="335" mass="35246">MVKARYVIGLGLVLAAGGAGVWVWRDRPLVVQVAQAQLGPASQQVYATGYVEAQQPVSVSSRITAPVARVLVDEGAAVKRGQALVLLADDEQHGLLDQARAQQRAAEVIERRNLALFRDGWVTAAARDNATTAADAARAASATARARLDQLVVRANSDGIVTKRDVYPGDLATPTKVLFQLGDPSRIRITATVDERDITRVAVGQKALMSSDALSGAIPAHVSEVTPGGDPTVRAFRVRLLPDTAKPLPMGLTLEVNIITSERKAAVLVPASALVGDGRHVWVVAQGRAASRAITKGADGTSKVEITSGLRSGETVILNPPADLAEGQRLRPAQP</sequence>
<evidence type="ECO:0000259" key="2">
    <source>
        <dbReference type="Pfam" id="PF25989"/>
    </source>
</evidence>
<dbReference type="EMBL" id="CP117417">
    <property type="protein sequence ID" value="WCT77011.1"/>
    <property type="molecule type" value="Genomic_DNA"/>
</dbReference>
<accession>A0ABY7TUV0</accession>
<dbReference type="PANTHER" id="PTHR30469:SF15">
    <property type="entry name" value="HLYD FAMILY OF SECRETION PROTEINS"/>
    <property type="match status" value="1"/>
</dbReference>
<evidence type="ECO:0000313" key="3">
    <source>
        <dbReference type="EMBL" id="WCT77011.1"/>
    </source>
</evidence>
<dbReference type="SUPFAM" id="SSF111369">
    <property type="entry name" value="HlyD-like secretion proteins"/>
    <property type="match status" value="1"/>
</dbReference>
<dbReference type="InterPro" id="IPR058637">
    <property type="entry name" value="YknX-like_C"/>
</dbReference>